<name>A0ABD3W9I0_SINWO</name>
<comment type="similarity">
    <text evidence="5">Belongs to the acetyltransferase ATAT1 family.</text>
</comment>
<proteinExistence type="inferred from homology"/>
<keyword evidence="2 5" id="KW-0012">Acyltransferase</keyword>
<evidence type="ECO:0000256" key="4">
    <source>
        <dbReference type="ARBA" id="ARBA00066570"/>
    </source>
</evidence>
<feature type="binding site" evidence="5">
    <location>
        <begin position="121"/>
        <end position="134"/>
    </location>
    <ligand>
        <name>acetyl-CoA</name>
        <dbReference type="ChEBI" id="CHEBI:57288"/>
    </ligand>
</feature>
<dbReference type="HAMAP" id="MF_03130">
    <property type="entry name" value="mec17"/>
    <property type="match status" value="1"/>
</dbReference>
<dbReference type="PROSITE" id="PS51730">
    <property type="entry name" value="GNAT_ATAT"/>
    <property type="match status" value="1"/>
</dbReference>
<organism evidence="8 9">
    <name type="scientific">Sinanodonta woodiana</name>
    <name type="common">Chinese pond mussel</name>
    <name type="synonym">Anodonta woodiana</name>
    <dbReference type="NCBI Taxonomy" id="1069815"/>
    <lineage>
        <taxon>Eukaryota</taxon>
        <taxon>Metazoa</taxon>
        <taxon>Spiralia</taxon>
        <taxon>Lophotrochozoa</taxon>
        <taxon>Mollusca</taxon>
        <taxon>Bivalvia</taxon>
        <taxon>Autobranchia</taxon>
        <taxon>Heteroconchia</taxon>
        <taxon>Palaeoheterodonta</taxon>
        <taxon>Unionida</taxon>
        <taxon>Unionoidea</taxon>
        <taxon>Unionidae</taxon>
        <taxon>Unioninae</taxon>
        <taxon>Sinanodonta</taxon>
    </lineage>
</organism>
<feature type="site" description="Crucial for catalytic activity" evidence="5">
    <location>
        <position position="56"/>
    </location>
</feature>
<evidence type="ECO:0000259" key="7">
    <source>
        <dbReference type="PROSITE" id="PS51730"/>
    </source>
</evidence>
<comment type="caution">
    <text evidence="8">The sequence shown here is derived from an EMBL/GenBank/DDBJ whole genome shotgun (WGS) entry which is preliminary data.</text>
</comment>
<comment type="function">
    <text evidence="5">Specifically acetylates 'Lys-40' in alpha-tubulin on the lumenal side of microtubules. Promotes microtubule destabilization and accelerates microtubule dynamics; this activity may be independent of acetylation activity. Acetylates alpha-tubulin with a slow enzymatic rate, due to a catalytic site that is not optimized for acetyl transfer. Enters the microtubule through each end and diffuses quickly throughout the lumen of microtubules. Acetylates only long/old microtubules because of its slow acetylation rate since it does not have time to act on dynamically unstable microtubules before the enzyme is released.</text>
</comment>
<evidence type="ECO:0000256" key="3">
    <source>
        <dbReference type="ARBA" id="ARBA00051998"/>
    </source>
</evidence>
<protein>
    <recommendedName>
        <fullName evidence="4 5">Alpha-tubulin N-acetyltransferase</fullName>
        <shortName evidence="5">Alpha-TAT</shortName>
        <shortName evidence="5">TAT</shortName>
        <ecNumber evidence="4 5">2.3.1.108</ecNumber>
    </recommendedName>
    <alternativeName>
        <fullName evidence="5">Acetyltransferase mec-17 homolog</fullName>
    </alternativeName>
</protein>
<feature type="region of interest" description="Disordered" evidence="6">
    <location>
        <begin position="227"/>
        <end position="355"/>
    </location>
</feature>
<evidence type="ECO:0000256" key="2">
    <source>
        <dbReference type="ARBA" id="ARBA00023315"/>
    </source>
</evidence>
<feature type="compositionally biased region" description="Polar residues" evidence="6">
    <location>
        <begin position="290"/>
        <end position="329"/>
    </location>
</feature>
<dbReference type="Gene3D" id="3.40.630.30">
    <property type="match status" value="1"/>
</dbReference>
<gene>
    <name evidence="8" type="ORF">ACJMK2_038609</name>
</gene>
<dbReference type="EC" id="2.3.1.108" evidence="4 5"/>
<dbReference type="Pfam" id="PF05301">
    <property type="entry name" value="Acetyltransf_16"/>
    <property type="match status" value="1"/>
</dbReference>
<feature type="domain" description="N-acetyltransferase" evidence="7">
    <location>
        <begin position="1"/>
        <end position="187"/>
    </location>
</feature>
<keyword evidence="9" id="KW-1185">Reference proteome</keyword>
<evidence type="ECO:0000313" key="8">
    <source>
        <dbReference type="EMBL" id="KAL3870557.1"/>
    </source>
</evidence>
<feature type="region of interest" description="Disordered" evidence="6">
    <location>
        <begin position="370"/>
        <end position="406"/>
    </location>
</feature>
<evidence type="ECO:0000256" key="5">
    <source>
        <dbReference type="HAMAP-Rule" id="MF_03130"/>
    </source>
</evidence>
<dbReference type="InterPro" id="IPR038746">
    <property type="entry name" value="Atat"/>
</dbReference>
<dbReference type="PANTHER" id="PTHR12327">
    <property type="entry name" value="ALPHA-TUBULIN N-ACETYLTRANSFERASE 1"/>
    <property type="match status" value="1"/>
</dbReference>
<evidence type="ECO:0000256" key="1">
    <source>
        <dbReference type="ARBA" id="ARBA00022679"/>
    </source>
</evidence>
<sequence length="435" mass="48817">MEFNFNINNLFGVDITKVENDLTPFRKHSNGLSHFELRSQMFLVIDRMGEASAKAQGLHGSITTGRKLELSDHKLYVMKDSSSSGGRGAVIGILKIGHKKLFVYDTHGHVHEIDPLCVLDFYVHESRQRMGCGRRLFDFMLKDTGVQPKHLAIDKPSFKFSQFLNKHYDLKVEIPQVNNFVIYEGFFDDRTDVPAGRRRGYGSGPNIPLRRTETLFDDRIMSNGQAKYGLPPINNSRQYGSAHHIGHPPSTVGRTNGTTDTRGKKDLDFVPTAFRPGPDQRQENVHIELSQGTNSLGSGVNPTYSRHNSTHTPPSSRPESNKTRSTGSLHTEALPPTPPGTPPLLNRDGPTPDYKQVLNMHQDYQGKRGMLRVNGGANQDNSREKQRVKFQSPGPSDIHAVNNRNPSWTKPLNNYSWGRGPPGLAAKNYHHTRLW</sequence>
<dbReference type="GO" id="GO:0019799">
    <property type="term" value="F:tubulin N-acetyltransferase activity"/>
    <property type="evidence" value="ECO:0007669"/>
    <property type="project" value="UniProtKB-UniRule"/>
</dbReference>
<comment type="catalytic activity">
    <reaction evidence="3 5">
        <text>L-lysyl-[alpha-tubulin] + acetyl-CoA = N(6)-acetyl-L-lysyl-[alpha-tubulin] + CoA + H(+)</text>
        <dbReference type="Rhea" id="RHEA:15277"/>
        <dbReference type="Rhea" id="RHEA-COMP:11278"/>
        <dbReference type="Rhea" id="RHEA-COMP:11279"/>
        <dbReference type="ChEBI" id="CHEBI:15378"/>
        <dbReference type="ChEBI" id="CHEBI:29969"/>
        <dbReference type="ChEBI" id="CHEBI:57287"/>
        <dbReference type="ChEBI" id="CHEBI:57288"/>
        <dbReference type="ChEBI" id="CHEBI:61930"/>
        <dbReference type="EC" id="2.3.1.108"/>
    </reaction>
</comment>
<keyword evidence="1 5" id="KW-0808">Transferase</keyword>
<dbReference type="Proteomes" id="UP001634394">
    <property type="component" value="Unassembled WGS sequence"/>
</dbReference>
<dbReference type="InterPro" id="IPR007965">
    <property type="entry name" value="GNAT_ATAT"/>
</dbReference>
<dbReference type="CDD" id="cd04301">
    <property type="entry name" value="NAT_SF"/>
    <property type="match status" value="1"/>
</dbReference>
<dbReference type="PANTHER" id="PTHR12327:SF0">
    <property type="entry name" value="ALPHA-TUBULIN N-ACETYLTRANSFERASE 1"/>
    <property type="match status" value="1"/>
</dbReference>
<dbReference type="GO" id="GO:0048666">
    <property type="term" value="P:neuron development"/>
    <property type="evidence" value="ECO:0007669"/>
    <property type="project" value="UniProtKB-UniRule"/>
</dbReference>
<accession>A0ABD3W9I0</accession>
<dbReference type="GO" id="GO:0070507">
    <property type="term" value="P:regulation of microtubule cytoskeleton organization"/>
    <property type="evidence" value="ECO:0007669"/>
    <property type="project" value="UniProtKB-UniRule"/>
</dbReference>
<dbReference type="EMBL" id="JBJQND010000007">
    <property type="protein sequence ID" value="KAL3870557.1"/>
    <property type="molecule type" value="Genomic_DNA"/>
</dbReference>
<evidence type="ECO:0000256" key="6">
    <source>
        <dbReference type="SAM" id="MobiDB-lite"/>
    </source>
</evidence>
<feature type="binding site" evidence="5">
    <location>
        <begin position="157"/>
        <end position="166"/>
    </location>
    <ligand>
        <name>acetyl-CoA</name>
        <dbReference type="ChEBI" id="CHEBI:57288"/>
    </ligand>
</feature>
<reference evidence="8 9" key="1">
    <citation type="submission" date="2024-11" db="EMBL/GenBank/DDBJ databases">
        <title>Chromosome-level genome assembly of the freshwater bivalve Anodonta woodiana.</title>
        <authorList>
            <person name="Chen X."/>
        </authorList>
    </citation>
    <scope>NUCLEOTIDE SEQUENCE [LARGE SCALE GENOMIC DNA]</scope>
    <source>
        <strain evidence="8">MN2024</strain>
        <tissue evidence="8">Gills</tissue>
    </source>
</reference>
<dbReference type="FunFam" id="3.40.630.30:FF:000060">
    <property type="entry name" value="Alpha-tubulin N-acetyltransferase 1"/>
    <property type="match status" value="1"/>
</dbReference>
<dbReference type="AlphaFoldDB" id="A0ABD3W9I0"/>
<evidence type="ECO:0000313" key="9">
    <source>
        <dbReference type="Proteomes" id="UP001634394"/>
    </source>
</evidence>